<keyword evidence="4" id="KW-1185">Reference proteome</keyword>
<dbReference type="Proteomes" id="UP000006039">
    <property type="component" value="Unassembled WGS sequence"/>
</dbReference>
<dbReference type="VEuPathDB" id="FungiDB:GGTG_00658"/>
<dbReference type="STRING" id="644352.J3NHC1"/>
<evidence type="ECO:0000256" key="1">
    <source>
        <dbReference type="SAM" id="MobiDB-lite"/>
    </source>
</evidence>
<evidence type="ECO:0000313" key="3">
    <source>
        <dbReference type="EnsemblFungi" id="EJT80664"/>
    </source>
</evidence>
<dbReference type="HOGENOM" id="CLU_338033_0_0_1"/>
<dbReference type="RefSeq" id="XP_009216673.1">
    <property type="nucleotide sequence ID" value="XM_009218409.1"/>
</dbReference>
<proteinExistence type="predicted"/>
<dbReference type="GeneID" id="20341116"/>
<protein>
    <submittedName>
        <fullName evidence="2 3">Uncharacterized protein</fullName>
    </submittedName>
</protein>
<gene>
    <name evidence="3" type="primary">20341116</name>
    <name evidence="2" type="ORF">GGTG_00658</name>
</gene>
<reference evidence="2" key="3">
    <citation type="submission" date="2010-09" db="EMBL/GenBank/DDBJ databases">
        <title>Annotation of Gaeumannomyces graminis var. tritici R3-111a-1.</title>
        <authorList>
            <consortium name="The Broad Institute Genome Sequencing Platform"/>
            <person name="Ma L.-J."/>
            <person name="Dead R."/>
            <person name="Young S.K."/>
            <person name="Zeng Q."/>
            <person name="Gargeya S."/>
            <person name="Fitzgerald M."/>
            <person name="Haas B."/>
            <person name="Abouelleil A."/>
            <person name="Alvarado L."/>
            <person name="Arachchi H.M."/>
            <person name="Berlin A."/>
            <person name="Brown A."/>
            <person name="Chapman S.B."/>
            <person name="Chen Z."/>
            <person name="Dunbar C."/>
            <person name="Freedman E."/>
            <person name="Gearin G."/>
            <person name="Gellesch M."/>
            <person name="Goldberg J."/>
            <person name="Griggs A."/>
            <person name="Gujja S."/>
            <person name="Heiman D."/>
            <person name="Howarth C."/>
            <person name="Larson L."/>
            <person name="Lui A."/>
            <person name="MacDonald P.J.P."/>
            <person name="Mehta T."/>
            <person name="Montmayeur A."/>
            <person name="Murphy C."/>
            <person name="Neiman D."/>
            <person name="Pearson M."/>
            <person name="Priest M."/>
            <person name="Roberts A."/>
            <person name="Saif S."/>
            <person name="Shea T."/>
            <person name="Shenoy N."/>
            <person name="Sisk P."/>
            <person name="Stolte C."/>
            <person name="Sykes S."/>
            <person name="Yandava C."/>
            <person name="Wortman J."/>
            <person name="Nusbaum C."/>
            <person name="Birren B."/>
        </authorList>
    </citation>
    <scope>NUCLEOTIDE SEQUENCE</scope>
    <source>
        <strain evidence="2">R3-111a-1</strain>
    </source>
</reference>
<organism evidence="2">
    <name type="scientific">Gaeumannomyces tritici (strain R3-111a-1)</name>
    <name type="common">Wheat and barley take-all root rot fungus</name>
    <name type="synonym">Gaeumannomyces graminis var. tritici</name>
    <dbReference type="NCBI Taxonomy" id="644352"/>
    <lineage>
        <taxon>Eukaryota</taxon>
        <taxon>Fungi</taxon>
        <taxon>Dikarya</taxon>
        <taxon>Ascomycota</taxon>
        <taxon>Pezizomycotina</taxon>
        <taxon>Sordariomycetes</taxon>
        <taxon>Sordariomycetidae</taxon>
        <taxon>Magnaporthales</taxon>
        <taxon>Magnaporthaceae</taxon>
        <taxon>Gaeumannomyces</taxon>
    </lineage>
</organism>
<accession>J3NHC1</accession>
<evidence type="ECO:0000313" key="4">
    <source>
        <dbReference type="Proteomes" id="UP000006039"/>
    </source>
</evidence>
<feature type="compositionally biased region" description="Polar residues" evidence="1">
    <location>
        <begin position="124"/>
        <end position="144"/>
    </location>
</feature>
<feature type="compositionally biased region" description="Polar residues" evidence="1">
    <location>
        <begin position="157"/>
        <end position="176"/>
    </location>
</feature>
<feature type="region of interest" description="Disordered" evidence="1">
    <location>
        <begin position="116"/>
        <end position="192"/>
    </location>
</feature>
<feature type="region of interest" description="Disordered" evidence="1">
    <location>
        <begin position="307"/>
        <end position="356"/>
    </location>
</feature>
<dbReference type="EMBL" id="GL385395">
    <property type="protein sequence ID" value="EJT80664.1"/>
    <property type="molecule type" value="Genomic_DNA"/>
</dbReference>
<evidence type="ECO:0000313" key="2">
    <source>
        <dbReference type="EMBL" id="EJT80664.1"/>
    </source>
</evidence>
<dbReference type="AlphaFoldDB" id="J3NHC1"/>
<dbReference type="OrthoDB" id="5231042at2759"/>
<reference evidence="3" key="4">
    <citation type="journal article" date="2015" name="G3 (Bethesda)">
        <title>Genome sequences of three phytopathogenic species of the Magnaporthaceae family of fungi.</title>
        <authorList>
            <person name="Okagaki L.H."/>
            <person name="Nunes C.C."/>
            <person name="Sailsbery J."/>
            <person name="Clay B."/>
            <person name="Brown D."/>
            <person name="John T."/>
            <person name="Oh Y."/>
            <person name="Young N."/>
            <person name="Fitzgerald M."/>
            <person name="Haas B.J."/>
            <person name="Zeng Q."/>
            <person name="Young S."/>
            <person name="Adiconis X."/>
            <person name="Fan L."/>
            <person name="Levin J.Z."/>
            <person name="Mitchell T.K."/>
            <person name="Okubara P.A."/>
            <person name="Farman M.L."/>
            <person name="Kohn L.M."/>
            <person name="Birren B."/>
            <person name="Ma L.-J."/>
            <person name="Dean R.A."/>
        </authorList>
    </citation>
    <scope>NUCLEOTIDE SEQUENCE</scope>
    <source>
        <strain evidence="3">R3-111a-1</strain>
    </source>
</reference>
<reference evidence="2" key="2">
    <citation type="submission" date="2010-07" db="EMBL/GenBank/DDBJ databases">
        <authorList>
            <consortium name="The Broad Institute Genome Sequencing Platform"/>
            <consortium name="Broad Institute Genome Sequencing Center for Infectious Disease"/>
            <person name="Ma L.-J."/>
            <person name="Dead R."/>
            <person name="Young S."/>
            <person name="Zeng Q."/>
            <person name="Koehrsen M."/>
            <person name="Alvarado L."/>
            <person name="Berlin A."/>
            <person name="Chapman S.B."/>
            <person name="Chen Z."/>
            <person name="Freedman E."/>
            <person name="Gellesch M."/>
            <person name="Goldberg J."/>
            <person name="Griggs A."/>
            <person name="Gujja S."/>
            <person name="Heilman E.R."/>
            <person name="Heiman D."/>
            <person name="Hepburn T."/>
            <person name="Howarth C."/>
            <person name="Jen D."/>
            <person name="Larson L."/>
            <person name="Mehta T."/>
            <person name="Neiman D."/>
            <person name="Pearson M."/>
            <person name="Roberts A."/>
            <person name="Saif S."/>
            <person name="Shea T."/>
            <person name="Shenoy N."/>
            <person name="Sisk P."/>
            <person name="Stolte C."/>
            <person name="Sykes S."/>
            <person name="Walk T."/>
            <person name="White J."/>
            <person name="Yandava C."/>
            <person name="Haas B."/>
            <person name="Nusbaum C."/>
            <person name="Birren B."/>
        </authorList>
    </citation>
    <scope>NUCLEOTIDE SEQUENCE</scope>
    <source>
        <strain evidence="2">R3-111a-1</strain>
    </source>
</reference>
<dbReference type="EnsemblFungi" id="EJT80664">
    <property type="protein sequence ID" value="EJT80664"/>
    <property type="gene ID" value="GGTG_00658"/>
</dbReference>
<reference evidence="4" key="1">
    <citation type="submission" date="2010-07" db="EMBL/GenBank/DDBJ databases">
        <title>The genome sequence of Gaeumannomyces graminis var. tritici strain R3-111a-1.</title>
        <authorList>
            <consortium name="The Broad Institute Genome Sequencing Platform"/>
            <person name="Ma L.-J."/>
            <person name="Dead R."/>
            <person name="Young S."/>
            <person name="Zeng Q."/>
            <person name="Koehrsen M."/>
            <person name="Alvarado L."/>
            <person name="Berlin A."/>
            <person name="Chapman S.B."/>
            <person name="Chen Z."/>
            <person name="Freedman E."/>
            <person name="Gellesch M."/>
            <person name="Goldberg J."/>
            <person name="Griggs A."/>
            <person name="Gujja S."/>
            <person name="Heilman E.R."/>
            <person name="Heiman D."/>
            <person name="Hepburn T."/>
            <person name="Howarth C."/>
            <person name="Jen D."/>
            <person name="Larson L."/>
            <person name="Mehta T."/>
            <person name="Neiman D."/>
            <person name="Pearson M."/>
            <person name="Roberts A."/>
            <person name="Saif S."/>
            <person name="Shea T."/>
            <person name="Shenoy N."/>
            <person name="Sisk P."/>
            <person name="Stolte C."/>
            <person name="Sykes S."/>
            <person name="Walk T."/>
            <person name="White J."/>
            <person name="Yandava C."/>
            <person name="Haas B."/>
            <person name="Nusbaum C."/>
            <person name="Birren B."/>
        </authorList>
    </citation>
    <scope>NUCLEOTIDE SEQUENCE [LARGE SCALE GENOMIC DNA]</scope>
    <source>
        <strain evidence="4">R3-111a-1</strain>
    </source>
</reference>
<feature type="compositionally biased region" description="Basic and acidic residues" evidence="1">
    <location>
        <begin position="1"/>
        <end position="10"/>
    </location>
</feature>
<name>J3NHC1_GAET3</name>
<sequence length="746" mass="79425">MEDGRRDGRGRMVSGPVVNVDGPPLQSAWQTAIADGSFEDDDAEAVKGLGILGNGRLHATRDQDHGNRGSQHLAAGHHYTKRPSPYPLGHDLQQPVPGFNFGPLSSQAPAAARLQPQIAKGKQTDQNEPATNVASKKRQGQQQDVVAHVDKKRRATSVASSGQSIPSPRQPITTSYRLPSRPPPGLLSPTPNKIVDISKRLPGVEILHKCMAQLLAPSPEPATGALVTWCRPPQAEEPMFLVLVGMDIRHQYPITFWKSQWSGGPETVFITLKEGSGAEVTVGLMFPAQPAADAFLQFSRKLIEKAKSQPKATSQSLEPVASNAPATSASLPQIQITPPSSGTSEATQPSQGSQNLQPQKRLIANIVGTAQTSQPASNIIRNGQVAAVNQMAKPKAEGSEVKVPVEEAFCLISVDSVPATTTPKACEKKASYTNELFGLSIWDEDTMKTGQQPGKDCFPASLNPQAAVASPTAAENASEVFSRCKTIISQTSDILRLDPMAGISVDEDMRRRLLGEIAEKFSGINKGQKGYVVSMLLRLFDTVMRPDGLRYSAEELVKLRADAALPSGWVCHNVRADLSSCVSDGDDEEPVQGIADLRKQLDRVAGKQAELAKAQAQAELQAVATAQPSTQDELAPAKRPENSRWAAIAPKGGALNDLVALVPRINPASPETQVNNIQTPAVLPPQGLAVDSMDALDMVFRGLSLAAVPSARNTVAETPGNVFNNSNGNAPTNNSGTYLLQGASMI</sequence>
<feature type="region of interest" description="Disordered" evidence="1">
    <location>
        <begin position="1"/>
        <end position="24"/>
    </location>
</feature>
<dbReference type="eggNOG" id="ENOG502RPXI">
    <property type="taxonomic scope" value="Eukaryota"/>
</dbReference>
<feature type="compositionally biased region" description="Polar residues" evidence="1">
    <location>
        <begin position="324"/>
        <end position="356"/>
    </location>
</feature>
<reference evidence="3" key="5">
    <citation type="submission" date="2018-04" db="UniProtKB">
        <authorList>
            <consortium name="EnsemblFungi"/>
        </authorList>
    </citation>
    <scope>IDENTIFICATION</scope>
    <source>
        <strain evidence="3">R3-111a-1</strain>
    </source>
</reference>